<proteinExistence type="predicted"/>
<dbReference type="Proteomes" id="UP000575241">
    <property type="component" value="Unassembled WGS sequence"/>
</dbReference>
<evidence type="ECO:0000313" key="2">
    <source>
        <dbReference type="Proteomes" id="UP000575241"/>
    </source>
</evidence>
<gene>
    <name evidence="1" type="ORF">HNP52_003115</name>
</gene>
<evidence type="ECO:0000313" key="1">
    <source>
        <dbReference type="EMBL" id="MBB4840023.1"/>
    </source>
</evidence>
<dbReference type="AlphaFoldDB" id="A0A7W7K2Z2"/>
<protein>
    <submittedName>
        <fullName evidence="1">Uncharacterized protein</fullName>
    </submittedName>
</protein>
<dbReference type="EMBL" id="JACHLN010000003">
    <property type="protein sequence ID" value="MBB4840023.1"/>
    <property type="molecule type" value="Genomic_DNA"/>
</dbReference>
<keyword evidence="2" id="KW-1185">Reference proteome</keyword>
<reference evidence="1 2" key="1">
    <citation type="submission" date="2020-08" db="EMBL/GenBank/DDBJ databases">
        <title>Functional genomics of gut bacteria from endangered species of beetles.</title>
        <authorList>
            <person name="Carlos-Shanley C."/>
        </authorList>
    </citation>
    <scope>NUCLEOTIDE SEQUENCE [LARGE SCALE GENOMIC DNA]</scope>
    <source>
        <strain evidence="1 2">S00224</strain>
    </source>
</reference>
<accession>A0A7W7K2Z2</accession>
<dbReference type="RefSeq" id="WP_184168533.1">
    <property type="nucleotide sequence ID" value="NZ_JACHLN010000003.1"/>
</dbReference>
<sequence length="91" mass="10417">MAEIRCLVCPHVLAGTRPVRVMIHHWDGDWQAVCGEWDHSPANDDFDVICISHLFDRQPDLGGLRMLAPEHIAERVDDEWQVSPFDEEAPD</sequence>
<organism evidence="1 2">
    <name type="scientific">Sphingomonas kyeonggiensis</name>
    <dbReference type="NCBI Taxonomy" id="1268553"/>
    <lineage>
        <taxon>Bacteria</taxon>
        <taxon>Pseudomonadati</taxon>
        <taxon>Pseudomonadota</taxon>
        <taxon>Alphaproteobacteria</taxon>
        <taxon>Sphingomonadales</taxon>
        <taxon>Sphingomonadaceae</taxon>
        <taxon>Sphingomonas</taxon>
    </lineage>
</organism>
<comment type="caution">
    <text evidence="1">The sequence shown here is derived from an EMBL/GenBank/DDBJ whole genome shotgun (WGS) entry which is preliminary data.</text>
</comment>
<name>A0A7W7K2Z2_9SPHN</name>